<proteinExistence type="inferred from homology"/>
<dbReference type="InterPro" id="IPR001314">
    <property type="entry name" value="Peptidase_S1A"/>
</dbReference>
<dbReference type="PANTHER" id="PTHR24252">
    <property type="entry name" value="ACROSIN-RELATED"/>
    <property type="match status" value="1"/>
</dbReference>
<keyword evidence="4" id="KW-0812">Transmembrane</keyword>
<feature type="signal peptide" evidence="5">
    <location>
        <begin position="1"/>
        <end position="19"/>
    </location>
</feature>
<dbReference type="PROSITE" id="PS00135">
    <property type="entry name" value="TRYPSIN_SER"/>
    <property type="match status" value="1"/>
</dbReference>
<dbReference type="Gene3D" id="2.40.10.10">
    <property type="entry name" value="Trypsin-like serine proteases"/>
    <property type="match status" value="1"/>
</dbReference>
<feature type="chain" id="PRO_5035603483" description="Peptidase S1 domain-containing protein" evidence="5">
    <location>
        <begin position="20"/>
        <end position="330"/>
    </location>
</feature>
<dbReference type="Proteomes" id="UP000663832">
    <property type="component" value="Unassembled WGS sequence"/>
</dbReference>
<keyword evidence="9" id="KW-1185">Reference proteome</keyword>
<evidence type="ECO:0000256" key="1">
    <source>
        <dbReference type="ARBA" id="ARBA00023157"/>
    </source>
</evidence>
<keyword evidence="5" id="KW-0732">Signal</keyword>
<dbReference type="PROSITE" id="PS00134">
    <property type="entry name" value="TRYPSIN_HIS"/>
    <property type="match status" value="1"/>
</dbReference>
<dbReference type="SUPFAM" id="SSF50494">
    <property type="entry name" value="Trypsin-like serine proteases"/>
    <property type="match status" value="1"/>
</dbReference>
<dbReference type="PRINTS" id="PR00722">
    <property type="entry name" value="CHYMOTRYPSIN"/>
</dbReference>
<accession>A0A815AN13</accession>
<evidence type="ECO:0000256" key="4">
    <source>
        <dbReference type="SAM" id="Phobius"/>
    </source>
</evidence>
<comment type="similarity">
    <text evidence="2">Belongs to the peptidase S1 family. CLIP subfamily.</text>
</comment>
<name>A0A815AN13_9BILA</name>
<protein>
    <recommendedName>
        <fullName evidence="6">Peptidase S1 domain-containing protein</fullName>
    </recommendedName>
</protein>
<dbReference type="EMBL" id="CAJNOM010000035">
    <property type="protein sequence ID" value="CAF0872228.1"/>
    <property type="molecule type" value="Genomic_DNA"/>
</dbReference>
<evidence type="ECO:0000256" key="5">
    <source>
        <dbReference type="SAM" id="SignalP"/>
    </source>
</evidence>
<dbReference type="AlphaFoldDB" id="A0A815AN13"/>
<gene>
    <name evidence="8" type="ORF">BJG266_LOCUS29896</name>
    <name evidence="7" type="ORF">QVE165_LOCUS7957</name>
</gene>
<sequence length="330" mass="36573">MKIVCLILLIFSLFDVTTSTKYECNRRATCGCSKWATASLSRIIGGEPVNVTNPWRWIGSLRKDGFHQCGATLISPMHAITAAHCVKYVRSLSSLSLMFGITNLTDIGELRKIVQMYIHPSYDQTSSANDLAILRLDSPINLIDSNVSRICLPSSYEFDLSLAEYPPVASDLVAIGWGVTEPFSRIPSPVLRQVTVQAISRNDQSCANTINDDTVQFCAGSPEGGKDTCQGDSGGPLMLFKDRRWQLVGITSYGDICGSPEHPGVYTRVALYISYINQIIDADFKFTGNTKQLTETKSSRANSITLYGTFIIQIFFICLYLVHKKVFYQN</sequence>
<dbReference type="InterPro" id="IPR043504">
    <property type="entry name" value="Peptidase_S1_PA_chymotrypsin"/>
</dbReference>
<organism evidence="8 10">
    <name type="scientific">Adineta steineri</name>
    <dbReference type="NCBI Taxonomy" id="433720"/>
    <lineage>
        <taxon>Eukaryota</taxon>
        <taxon>Metazoa</taxon>
        <taxon>Spiralia</taxon>
        <taxon>Gnathifera</taxon>
        <taxon>Rotifera</taxon>
        <taxon>Eurotatoria</taxon>
        <taxon>Bdelloidea</taxon>
        <taxon>Adinetida</taxon>
        <taxon>Adinetidae</taxon>
        <taxon>Adineta</taxon>
    </lineage>
</organism>
<dbReference type="PANTHER" id="PTHR24252:SF7">
    <property type="entry name" value="HYALIN"/>
    <property type="match status" value="1"/>
</dbReference>
<evidence type="ECO:0000313" key="8">
    <source>
        <dbReference type="EMBL" id="CAF1256727.1"/>
    </source>
</evidence>
<dbReference type="PROSITE" id="PS50240">
    <property type="entry name" value="TRYPSIN_DOM"/>
    <property type="match status" value="1"/>
</dbReference>
<dbReference type="OrthoDB" id="546450at2759"/>
<keyword evidence="4" id="KW-1133">Transmembrane helix</keyword>
<dbReference type="InterPro" id="IPR001254">
    <property type="entry name" value="Trypsin_dom"/>
</dbReference>
<evidence type="ECO:0000259" key="6">
    <source>
        <dbReference type="PROSITE" id="PS50240"/>
    </source>
</evidence>
<dbReference type="EMBL" id="CAJNOI010000362">
    <property type="protein sequence ID" value="CAF1256727.1"/>
    <property type="molecule type" value="Genomic_DNA"/>
</dbReference>
<dbReference type="FunFam" id="2.40.10.10:FF:000002">
    <property type="entry name" value="Transmembrane protease serine"/>
    <property type="match status" value="1"/>
</dbReference>
<reference evidence="8" key="1">
    <citation type="submission" date="2021-02" db="EMBL/GenBank/DDBJ databases">
        <authorList>
            <person name="Nowell W R."/>
        </authorList>
    </citation>
    <scope>NUCLEOTIDE SEQUENCE</scope>
</reference>
<evidence type="ECO:0000256" key="3">
    <source>
        <dbReference type="RuleBase" id="RU363034"/>
    </source>
</evidence>
<dbReference type="GO" id="GO:0004252">
    <property type="term" value="F:serine-type endopeptidase activity"/>
    <property type="evidence" value="ECO:0007669"/>
    <property type="project" value="InterPro"/>
</dbReference>
<comment type="caution">
    <text evidence="8">The sequence shown here is derived from an EMBL/GenBank/DDBJ whole genome shotgun (WGS) entry which is preliminary data.</text>
</comment>
<keyword evidence="3" id="KW-0378">Hydrolase</keyword>
<keyword evidence="3" id="KW-0720">Serine protease</keyword>
<dbReference type="InterPro" id="IPR018114">
    <property type="entry name" value="TRYPSIN_HIS"/>
</dbReference>
<dbReference type="CDD" id="cd00190">
    <property type="entry name" value="Tryp_SPc"/>
    <property type="match status" value="1"/>
</dbReference>
<dbReference type="Pfam" id="PF00089">
    <property type="entry name" value="Trypsin"/>
    <property type="match status" value="1"/>
</dbReference>
<dbReference type="FunFam" id="2.40.10.10:FF:000068">
    <property type="entry name" value="transmembrane protease serine 2"/>
    <property type="match status" value="1"/>
</dbReference>
<keyword evidence="1" id="KW-1015">Disulfide bond</keyword>
<keyword evidence="4" id="KW-0472">Membrane</keyword>
<dbReference type="InterPro" id="IPR009003">
    <property type="entry name" value="Peptidase_S1_PA"/>
</dbReference>
<evidence type="ECO:0000313" key="9">
    <source>
        <dbReference type="Proteomes" id="UP000663832"/>
    </source>
</evidence>
<feature type="domain" description="Peptidase S1" evidence="6">
    <location>
        <begin position="43"/>
        <end position="281"/>
    </location>
</feature>
<feature type="transmembrane region" description="Helical" evidence="4">
    <location>
        <begin position="304"/>
        <end position="322"/>
    </location>
</feature>
<dbReference type="SMART" id="SM00020">
    <property type="entry name" value="Tryp_SPc"/>
    <property type="match status" value="1"/>
</dbReference>
<keyword evidence="3" id="KW-0645">Protease</keyword>
<dbReference type="InterPro" id="IPR033116">
    <property type="entry name" value="TRYPSIN_SER"/>
</dbReference>
<evidence type="ECO:0000256" key="2">
    <source>
        <dbReference type="ARBA" id="ARBA00024195"/>
    </source>
</evidence>
<dbReference type="GO" id="GO:0006508">
    <property type="term" value="P:proteolysis"/>
    <property type="evidence" value="ECO:0007669"/>
    <property type="project" value="UniProtKB-KW"/>
</dbReference>
<evidence type="ECO:0000313" key="7">
    <source>
        <dbReference type="EMBL" id="CAF0872228.1"/>
    </source>
</evidence>
<dbReference type="Proteomes" id="UP000663877">
    <property type="component" value="Unassembled WGS sequence"/>
</dbReference>
<evidence type="ECO:0000313" key="10">
    <source>
        <dbReference type="Proteomes" id="UP000663877"/>
    </source>
</evidence>